<name>A0A644W2T8_9ZZZZ</name>
<dbReference type="Pfam" id="PF14126">
    <property type="entry name" value="DUF4293"/>
    <property type="match status" value="1"/>
</dbReference>
<dbReference type="InterPro" id="IPR025635">
    <property type="entry name" value="DUF4293"/>
</dbReference>
<feature type="transmembrane region" description="Helical" evidence="1">
    <location>
        <begin position="20"/>
        <end position="42"/>
    </location>
</feature>
<evidence type="ECO:0000313" key="2">
    <source>
        <dbReference type="EMBL" id="MPL98035.1"/>
    </source>
</evidence>
<dbReference type="EMBL" id="VSSQ01000586">
    <property type="protein sequence ID" value="MPL98035.1"/>
    <property type="molecule type" value="Genomic_DNA"/>
</dbReference>
<organism evidence="2">
    <name type="scientific">bioreactor metagenome</name>
    <dbReference type="NCBI Taxonomy" id="1076179"/>
    <lineage>
        <taxon>unclassified sequences</taxon>
        <taxon>metagenomes</taxon>
        <taxon>ecological metagenomes</taxon>
    </lineage>
</organism>
<reference evidence="2" key="1">
    <citation type="submission" date="2019-08" db="EMBL/GenBank/DDBJ databases">
        <authorList>
            <person name="Kucharzyk K."/>
            <person name="Murdoch R.W."/>
            <person name="Higgins S."/>
            <person name="Loffler F."/>
        </authorList>
    </citation>
    <scope>NUCLEOTIDE SEQUENCE</scope>
</reference>
<feature type="transmembrane region" description="Helical" evidence="1">
    <location>
        <begin position="126"/>
        <end position="146"/>
    </location>
</feature>
<comment type="caution">
    <text evidence="2">The sequence shown here is derived from an EMBL/GenBank/DDBJ whole genome shotgun (WGS) entry which is preliminary data.</text>
</comment>
<feature type="transmembrane region" description="Helical" evidence="1">
    <location>
        <begin position="62"/>
        <end position="87"/>
    </location>
</feature>
<dbReference type="AlphaFoldDB" id="A0A644W2T8"/>
<keyword evidence="1" id="KW-1133">Transmembrane helix</keyword>
<evidence type="ECO:0000256" key="1">
    <source>
        <dbReference type="SAM" id="Phobius"/>
    </source>
</evidence>
<proteinExistence type="predicted"/>
<sequence length="164" mass="18466">MKILYFCQKSENMIQRIQSLYLLGGALAILAMIFVPFSRVIADNAVGYLYLHTCKGASVVAGVYNPLLILFAGTVTAVSFLISIFLYKNRVRQMRFNAFLFILNCLLIGAMFYVPDRLATATHGNAYYKEIGILLPLVSMILLVFANKAIRKDEMKVRAADRLR</sequence>
<evidence type="ECO:0008006" key="3">
    <source>
        <dbReference type="Google" id="ProtNLM"/>
    </source>
</evidence>
<accession>A0A644W2T8</accession>
<protein>
    <recommendedName>
        <fullName evidence="3">DUF4293 domain-containing protein</fullName>
    </recommendedName>
</protein>
<keyword evidence="1" id="KW-0472">Membrane</keyword>
<keyword evidence="1" id="KW-0812">Transmembrane</keyword>
<gene>
    <name evidence="2" type="ORF">SDC9_44233</name>
</gene>
<feature type="transmembrane region" description="Helical" evidence="1">
    <location>
        <begin position="96"/>
        <end position="114"/>
    </location>
</feature>